<dbReference type="Proteomes" id="UP000503820">
    <property type="component" value="Unassembled WGS sequence"/>
</dbReference>
<dbReference type="InterPro" id="IPR003593">
    <property type="entry name" value="AAA+_ATPase"/>
</dbReference>
<evidence type="ECO:0000256" key="3">
    <source>
        <dbReference type="ARBA" id="ARBA00022840"/>
    </source>
</evidence>
<keyword evidence="3 5" id="KW-0067">ATP-binding</keyword>
<dbReference type="CDD" id="cd03225">
    <property type="entry name" value="ABC_cobalt_CbiO_domain1"/>
    <property type="match status" value="1"/>
</dbReference>
<evidence type="ECO:0000256" key="2">
    <source>
        <dbReference type="ARBA" id="ARBA00022741"/>
    </source>
</evidence>
<feature type="domain" description="ABC transporter" evidence="4">
    <location>
        <begin position="5"/>
        <end position="222"/>
    </location>
</feature>
<dbReference type="AlphaFoldDB" id="A0A7J0BQL7"/>
<evidence type="ECO:0000256" key="1">
    <source>
        <dbReference type="ARBA" id="ARBA00022448"/>
    </source>
</evidence>
<protein>
    <submittedName>
        <fullName evidence="5">ABC transporter ATP-binding protein</fullName>
    </submittedName>
</protein>
<sequence>MNALYTLHNIRQQYNGRPVLTVDSFVIETGSIVGIVGPNGGGKSTLMRLLAFLEPPHAGSIHFAGTDVDPRGLSSGQITTLRRKATLLTQEPYLLQRSVEENVAYGLKVRKEQNIAARVASALETVGLAPAEFCKRQWFELSGGEAQRVALAARIALSPRALLLDEPTSSLDEESTDRIREATLHIRNTSGTTLVVVSHDREWLASVADTIRTVRQGRLQPVE</sequence>
<evidence type="ECO:0000259" key="4">
    <source>
        <dbReference type="PROSITE" id="PS50893"/>
    </source>
</evidence>
<organism evidence="5 6">
    <name type="scientific">Desulfovibrio psychrotolerans</name>
    <dbReference type="NCBI Taxonomy" id="415242"/>
    <lineage>
        <taxon>Bacteria</taxon>
        <taxon>Pseudomonadati</taxon>
        <taxon>Thermodesulfobacteriota</taxon>
        <taxon>Desulfovibrionia</taxon>
        <taxon>Desulfovibrionales</taxon>
        <taxon>Desulfovibrionaceae</taxon>
        <taxon>Desulfovibrio</taxon>
    </lineage>
</organism>
<name>A0A7J0BQL7_9BACT</name>
<dbReference type="InterPro" id="IPR027417">
    <property type="entry name" value="P-loop_NTPase"/>
</dbReference>
<keyword evidence="6" id="KW-1185">Reference proteome</keyword>
<dbReference type="RefSeq" id="WP_174408708.1">
    <property type="nucleotide sequence ID" value="NZ_BLVP01000002.1"/>
</dbReference>
<dbReference type="PROSITE" id="PS50893">
    <property type="entry name" value="ABC_TRANSPORTER_2"/>
    <property type="match status" value="1"/>
</dbReference>
<dbReference type="GO" id="GO:0055085">
    <property type="term" value="P:transmembrane transport"/>
    <property type="evidence" value="ECO:0007669"/>
    <property type="project" value="InterPro"/>
</dbReference>
<reference evidence="5 6" key="1">
    <citation type="submission" date="2020-05" db="EMBL/GenBank/DDBJ databases">
        <title>Draft genome sequence of Desulfovibrio psychrotolerans JS1T.</title>
        <authorList>
            <person name="Ueno A."/>
            <person name="Tamazawa S."/>
            <person name="Tamamura S."/>
            <person name="Murakami T."/>
            <person name="Kiyama T."/>
            <person name="Inomata H."/>
            <person name="Amano Y."/>
            <person name="Miyakawa K."/>
            <person name="Tamaki H."/>
            <person name="Naganuma T."/>
            <person name="Kaneko K."/>
        </authorList>
    </citation>
    <scope>NUCLEOTIDE SEQUENCE [LARGE SCALE GENOMIC DNA]</scope>
    <source>
        <strain evidence="5 6">JS1</strain>
    </source>
</reference>
<dbReference type="InterPro" id="IPR015856">
    <property type="entry name" value="ABC_transpr_CbiO/EcfA_su"/>
</dbReference>
<dbReference type="GO" id="GO:0016020">
    <property type="term" value="C:membrane"/>
    <property type="evidence" value="ECO:0007669"/>
    <property type="project" value="InterPro"/>
</dbReference>
<proteinExistence type="predicted"/>
<dbReference type="SMART" id="SM00382">
    <property type="entry name" value="AAA"/>
    <property type="match status" value="1"/>
</dbReference>
<evidence type="ECO:0000313" key="6">
    <source>
        <dbReference type="Proteomes" id="UP000503820"/>
    </source>
</evidence>
<accession>A0A7J0BQL7</accession>
<evidence type="ECO:0000313" key="5">
    <source>
        <dbReference type="EMBL" id="GFM36013.1"/>
    </source>
</evidence>
<dbReference type="PANTHER" id="PTHR43423">
    <property type="entry name" value="ABC TRANSPORTER I FAMILY MEMBER 17"/>
    <property type="match status" value="1"/>
</dbReference>
<dbReference type="PANTHER" id="PTHR43423:SF1">
    <property type="entry name" value="ABC TRANSPORTER I FAMILY MEMBER 17"/>
    <property type="match status" value="1"/>
</dbReference>
<dbReference type="GO" id="GO:0016887">
    <property type="term" value="F:ATP hydrolysis activity"/>
    <property type="evidence" value="ECO:0007669"/>
    <property type="project" value="InterPro"/>
</dbReference>
<keyword evidence="1" id="KW-0813">Transport</keyword>
<dbReference type="EMBL" id="BLVP01000002">
    <property type="protein sequence ID" value="GFM36013.1"/>
    <property type="molecule type" value="Genomic_DNA"/>
</dbReference>
<dbReference type="Gene3D" id="3.40.50.300">
    <property type="entry name" value="P-loop containing nucleotide triphosphate hydrolases"/>
    <property type="match status" value="1"/>
</dbReference>
<gene>
    <name evidence="5" type="ORF">DSM19430T_06970</name>
</gene>
<dbReference type="SUPFAM" id="SSF52540">
    <property type="entry name" value="P-loop containing nucleoside triphosphate hydrolases"/>
    <property type="match status" value="1"/>
</dbReference>
<keyword evidence="2" id="KW-0547">Nucleotide-binding</keyword>
<dbReference type="Pfam" id="PF00005">
    <property type="entry name" value="ABC_tran"/>
    <property type="match status" value="1"/>
</dbReference>
<dbReference type="InterPro" id="IPR003439">
    <property type="entry name" value="ABC_transporter-like_ATP-bd"/>
</dbReference>
<comment type="caution">
    <text evidence="5">The sequence shown here is derived from an EMBL/GenBank/DDBJ whole genome shotgun (WGS) entry which is preliminary data.</text>
</comment>
<dbReference type="GO" id="GO:0005524">
    <property type="term" value="F:ATP binding"/>
    <property type="evidence" value="ECO:0007669"/>
    <property type="project" value="UniProtKB-KW"/>
</dbReference>